<evidence type="ECO:0000256" key="2">
    <source>
        <dbReference type="ARBA" id="ARBA00023125"/>
    </source>
</evidence>
<dbReference type="GO" id="GO:0003677">
    <property type="term" value="F:DNA binding"/>
    <property type="evidence" value="ECO:0007669"/>
    <property type="project" value="UniProtKB-KW"/>
</dbReference>
<dbReference type="SMART" id="SM00345">
    <property type="entry name" value="HTH_GNTR"/>
    <property type="match status" value="1"/>
</dbReference>
<keyword evidence="3" id="KW-0804">Transcription</keyword>
<dbReference type="CDD" id="cd07377">
    <property type="entry name" value="WHTH_GntR"/>
    <property type="match status" value="1"/>
</dbReference>
<keyword evidence="2" id="KW-0238">DNA-binding</keyword>
<dbReference type="Pfam" id="PF00392">
    <property type="entry name" value="GntR"/>
    <property type="match status" value="1"/>
</dbReference>
<dbReference type="Gene3D" id="1.10.10.10">
    <property type="entry name" value="Winged helix-like DNA-binding domain superfamily/Winged helix DNA-binding domain"/>
    <property type="match status" value="1"/>
</dbReference>
<evidence type="ECO:0000259" key="4">
    <source>
        <dbReference type="PROSITE" id="PS50949"/>
    </source>
</evidence>
<gene>
    <name evidence="5" type="ORF">Pflav_077280</name>
</gene>
<dbReference type="PANTHER" id="PTHR44846">
    <property type="entry name" value="MANNOSYL-D-GLYCERATE TRANSPORT/METABOLISM SYSTEM REPRESSOR MNGR-RELATED"/>
    <property type="match status" value="1"/>
</dbReference>
<dbReference type="InterPro" id="IPR000524">
    <property type="entry name" value="Tscrpt_reg_HTH_GntR"/>
</dbReference>
<proteinExistence type="predicted"/>
<accession>A0A6F8Y5Q7</accession>
<reference evidence="5 6" key="2">
    <citation type="submission" date="2020-03" db="EMBL/GenBank/DDBJ databases">
        <authorList>
            <person name="Ichikawa N."/>
            <person name="Kimura A."/>
            <person name="Kitahashi Y."/>
            <person name="Uohara A."/>
        </authorList>
    </citation>
    <scope>NUCLEOTIDE SEQUENCE [LARGE SCALE GENOMIC DNA]</scope>
    <source>
        <strain evidence="5 6">NBRC 107702</strain>
    </source>
</reference>
<evidence type="ECO:0000256" key="1">
    <source>
        <dbReference type="ARBA" id="ARBA00023015"/>
    </source>
</evidence>
<keyword evidence="1" id="KW-0805">Transcription regulation</keyword>
<dbReference type="EMBL" id="AP022870">
    <property type="protein sequence ID" value="BCB81318.1"/>
    <property type="molecule type" value="Genomic_DNA"/>
</dbReference>
<dbReference type="InterPro" id="IPR036388">
    <property type="entry name" value="WH-like_DNA-bd_sf"/>
</dbReference>
<dbReference type="RefSeq" id="WP_173041216.1">
    <property type="nucleotide sequence ID" value="NZ_AP022870.1"/>
</dbReference>
<name>A0A6F8Y5Q7_9ACTN</name>
<dbReference type="GO" id="GO:0045892">
    <property type="term" value="P:negative regulation of DNA-templated transcription"/>
    <property type="evidence" value="ECO:0007669"/>
    <property type="project" value="TreeGrafter"/>
</dbReference>
<dbReference type="InterPro" id="IPR050679">
    <property type="entry name" value="Bact_HTH_transcr_reg"/>
</dbReference>
<dbReference type="AlphaFoldDB" id="A0A6F8Y5Q7"/>
<evidence type="ECO:0000313" key="5">
    <source>
        <dbReference type="EMBL" id="BCB81318.1"/>
    </source>
</evidence>
<sequence length="235" mass="25616">MVAEELRRRIEAGAIPAGALLPPESALVQEFGISRGTAREAIATLRAEGLVVTEHGRGTYARPQHPVRRLSADRYRPNAVHASDLPETSLRADVRLDEVSATPTLARLFGVAAGTPLLQRRVLFWAHGVPEQLAISNYLLSVVAGTPLTDPTPEPWLSSITTQLSSIGINVTKIRELVRARMPTAEEASALRLLSGVPVLALTRRTYSREQIIEVANEIVLPADRAEIEYEILPT</sequence>
<dbReference type="PRINTS" id="PR00035">
    <property type="entry name" value="HTHGNTR"/>
</dbReference>
<reference evidence="5 6" key="1">
    <citation type="submission" date="2020-03" db="EMBL/GenBank/DDBJ databases">
        <title>Whole genome shotgun sequence of Phytohabitans flavus NBRC 107702.</title>
        <authorList>
            <person name="Komaki H."/>
            <person name="Tamura T."/>
        </authorList>
    </citation>
    <scope>NUCLEOTIDE SEQUENCE [LARGE SCALE GENOMIC DNA]</scope>
    <source>
        <strain evidence="5 6">NBRC 107702</strain>
    </source>
</reference>
<dbReference type="InterPro" id="IPR036390">
    <property type="entry name" value="WH_DNA-bd_sf"/>
</dbReference>
<evidence type="ECO:0000256" key="3">
    <source>
        <dbReference type="ARBA" id="ARBA00023163"/>
    </source>
</evidence>
<organism evidence="5 6">
    <name type="scientific">Phytohabitans flavus</name>
    <dbReference type="NCBI Taxonomy" id="1076124"/>
    <lineage>
        <taxon>Bacteria</taxon>
        <taxon>Bacillati</taxon>
        <taxon>Actinomycetota</taxon>
        <taxon>Actinomycetes</taxon>
        <taxon>Micromonosporales</taxon>
        <taxon>Micromonosporaceae</taxon>
    </lineage>
</organism>
<evidence type="ECO:0000313" key="6">
    <source>
        <dbReference type="Proteomes" id="UP000502508"/>
    </source>
</evidence>
<dbReference type="GO" id="GO:0003700">
    <property type="term" value="F:DNA-binding transcription factor activity"/>
    <property type="evidence" value="ECO:0007669"/>
    <property type="project" value="InterPro"/>
</dbReference>
<dbReference type="Gene3D" id="3.40.1410.10">
    <property type="entry name" value="Chorismate lyase-like"/>
    <property type="match status" value="1"/>
</dbReference>
<dbReference type="PROSITE" id="PS50949">
    <property type="entry name" value="HTH_GNTR"/>
    <property type="match status" value="1"/>
</dbReference>
<keyword evidence="6" id="KW-1185">Reference proteome</keyword>
<dbReference type="SMART" id="SM00866">
    <property type="entry name" value="UTRA"/>
    <property type="match status" value="1"/>
</dbReference>
<dbReference type="KEGG" id="pfla:Pflav_077280"/>
<dbReference type="Pfam" id="PF07702">
    <property type="entry name" value="UTRA"/>
    <property type="match status" value="1"/>
</dbReference>
<dbReference type="SUPFAM" id="SSF64288">
    <property type="entry name" value="Chorismate lyase-like"/>
    <property type="match status" value="1"/>
</dbReference>
<dbReference type="InterPro" id="IPR028978">
    <property type="entry name" value="Chorismate_lyase_/UTRA_dom_sf"/>
</dbReference>
<dbReference type="PANTHER" id="PTHR44846:SF17">
    <property type="entry name" value="GNTR-FAMILY TRANSCRIPTIONAL REGULATOR"/>
    <property type="match status" value="1"/>
</dbReference>
<protein>
    <recommendedName>
        <fullName evidence="4">HTH gntR-type domain-containing protein</fullName>
    </recommendedName>
</protein>
<feature type="domain" description="HTH gntR-type" evidence="4">
    <location>
        <begin position="1"/>
        <end position="64"/>
    </location>
</feature>
<dbReference type="SUPFAM" id="SSF46785">
    <property type="entry name" value="Winged helix' DNA-binding domain"/>
    <property type="match status" value="1"/>
</dbReference>
<dbReference type="Proteomes" id="UP000502508">
    <property type="component" value="Chromosome"/>
</dbReference>
<dbReference type="InterPro" id="IPR011663">
    <property type="entry name" value="UTRA"/>
</dbReference>